<reference evidence="1" key="1">
    <citation type="journal article" date="2014" name="Int. J. Syst. Evol. Microbiol.">
        <title>Complete genome sequence of Corynebacterium casei LMG S-19264T (=DSM 44701T), isolated from a smear-ripened cheese.</title>
        <authorList>
            <consortium name="US DOE Joint Genome Institute (JGI-PGF)"/>
            <person name="Walter F."/>
            <person name="Albersmeier A."/>
            <person name="Kalinowski J."/>
            <person name="Ruckert C."/>
        </authorList>
    </citation>
    <scope>NUCLEOTIDE SEQUENCE</scope>
    <source>
        <strain evidence="1">KCTC 32182</strain>
    </source>
</reference>
<evidence type="ECO:0000313" key="1">
    <source>
        <dbReference type="EMBL" id="GGY07040.1"/>
    </source>
</evidence>
<dbReference type="AlphaFoldDB" id="A0A918NZ04"/>
<dbReference type="Proteomes" id="UP000645257">
    <property type="component" value="Unassembled WGS sequence"/>
</dbReference>
<name>A0A918NZ04_9NEIS</name>
<sequence>MKGDVKDFVRRLATQLPPWFGDDNPVRDAVLEGLATAHAWFFSFYLYVRAQTRLLSMADSALDLFALDFFGEAFRRGAGQSDSSFRNRIRINLFRERGTRRAVEDVLLELTGRAPVVIEPARMSDCGAVGVNLALGAAGYVGSLTLPFQAFVTAFRPRGNGAAGYPGVASNPFGLGINAIVAPESVMRPSVSDADILAAINAVKPAGTLVWARISH</sequence>
<comment type="caution">
    <text evidence="1">The sequence shown here is derived from an EMBL/GenBank/DDBJ whole genome shotgun (WGS) entry which is preliminary data.</text>
</comment>
<proteinExistence type="predicted"/>
<gene>
    <name evidence="1" type="ORF">GCM10011289_07060</name>
</gene>
<protein>
    <submittedName>
        <fullName evidence="1">Uncharacterized protein</fullName>
    </submittedName>
</protein>
<organism evidence="1 2">
    <name type="scientific">Paludibacterium paludis</name>
    <dbReference type="NCBI Taxonomy" id="1225769"/>
    <lineage>
        <taxon>Bacteria</taxon>
        <taxon>Pseudomonadati</taxon>
        <taxon>Pseudomonadota</taxon>
        <taxon>Betaproteobacteria</taxon>
        <taxon>Neisseriales</taxon>
        <taxon>Chromobacteriaceae</taxon>
        <taxon>Paludibacterium</taxon>
    </lineage>
</organism>
<evidence type="ECO:0000313" key="2">
    <source>
        <dbReference type="Proteomes" id="UP000645257"/>
    </source>
</evidence>
<dbReference type="RefSeq" id="WP_189531264.1">
    <property type="nucleotide sequence ID" value="NZ_BMYX01000002.1"/>
</dbReference>
<keyword evidence="2" id="KW-1185">Reference proteome</keyword>
<dbReference type="EMBL" id="BMYX01000002">
    <property type="protein sequence ID" value="GGY07040.1"/>
    <property type="molecule type" value="Genomic_DNA"/>
</dbReference>
<reference evidence="1" key="2">
    <citation type="submission" date="2020-09" db="EMBL/GenBank/DDBJ databases">
        <authorList>
            <person name="Sun Q."/>
            <person name="Kim S."/>
        </authorList>
    </citation>
    <scope>NUCLEOTIDE SEQUENCE</scope>
    <source>
        <strain evidence="1">KCTC 32182</strain>
    </source>
</reference>
<accession>A0A918NZ04</accession>